<dbReference type="Gene3D" id="3.20.20.80">
    <property type="entry name" value="Glycosidases"/>
    <property type="match status" value="1"/>
</dbReference>
<dbReference type="Pfam" id="PF00232">
    <property type="entry name" value="Glyco_hydro_1"/>
    <property type="match status" value="1"/>
</dbReference>
<dbReference type="SUPFAM" id="SSF51445">
    <property type="entry name" value="(Trans)glycosidases"/>
    <property type="match status" value="1"/>
</dbReference>
<dbReference type="EMBL" id="BAAAZR010000028">
    <property type="protein sequence ID" value="GAA3829452.1"/>
    <property type="molecule type" value="Genomic_DNA"/>
</dbReference>
<keyword evidence="3" id="KW-1185">Reference proteome</keyword>
<comment type="caution">
    <text evidence="2">The sequence shown here is derived from an EMBL/GenBank/DDBJ whole genome shotgun (WGS) entry which is preliminary data.</text>
</comment>
<proteinExistence type="predicted"/>
<feature type="region of interest" description="Disordered" evidence="1">
    <location>
        <begin position="21"/>
        <end position="45"/>
    </location>
</feature>
<reference evidence="3" key="1">
    <citation type="journal article" date="2019" name="Int. J. Syst. Evol. Microbiol.">
        <title>The Global Catalogue of Microorganisms (GCM) 10K type strain sequencing project: providing services to taxonomists for standard genome sequencing and annotation.</title>
        <authorList>
            <consortium name="The Broad Institute Genomics Platform"/>
            <consortium name="The Broad Institute Genome Sequencing Center for Infectious Disease"/>
            <person name="Wu L."/>
            <person name="Ma J."/>
        </authorList>
    </citation>
    <scope>NUCLEOTIDE SEQUENCE [LARGE SCALE GENOMIC DNA]</scope>
    <source>
        <strain evidence="3">JCM 16908</strain>
    </source>
</reference>
<evidence type="ECO:0000256" key="1">
    <source>
        <dbReference type="SAM" id="MobiDB-lite"/>
    </source>
</evidence>
<dbReference type="InterPro" id="IPR017853">
    <property type="entry name" value="GH"/>
</dbReference>
<feature type="compositionally biased region" description="Basic and acidic residues" evidence="1">
    <location>
        <begin position="30"/>
        <end position="42"/>
    </location>
</feature>
<accession>A0ABP7IXG2</accession>
<dbReference type="InterPro" id="IPR001360">
    <property type="entry name" value="Glyco_hydro_1"/>
</dbReference>
<organism evidence="2 3">
    <name type="scientific">Sphaerisporangium flaviroseum</name>
    <dbReference type="NCBI Taxonomy" id="509199"/>
    <lineage>
        <taxon>Bacteria</taxon>
        <taxon>Bacillati</taxon>
        <taxon>Actinomycetota</taxon>
        <taxon>Actinomycetes</taxon>
        <taxon>Streptosporangiales</taxon>
        <taxon>Streptosporangiaceae</taxon>
        <taxon>Sphaerisporangium</taxon>
    </lineage>
</organism>
<dbReference type="Proteomes" id="UP001500888">
    <property type="component" value="Unassembled WGS sequence"/>
</dbReference>
<sequence length="98" mass="10975">MIVTALLAVATAFGGSRTYRSRPGASQRRMIGEGRSRNDGHPRAAHTAISDGADLRANLVWSLPDDFEWHDGYRRRSGIVHVDFQTRHRLPGDSGLWY</sequence>
<gene>
    <name evidence="2" type="ORF">GCM10022226_57900</name>
</gene>
<name>A0ABP7IXG2_9ACTN</name>
<evidence type="ECO:0000313" key="3">
    <source>
        <dbReference type="Proteomes" id="UP001500888"/>
    </source>
</evidence>
<evidence type="ECO:0000313" key="2">
    <source>
        <dbReference type="EMBL" id="GAA3829452.1"/>
    </source>
</evidence>
<protein>
    <submittedName>
        <fullName evidence="2">Uncharacterized protein</fullName>
    </submittedName>
</protein>
<dbReference type="RefSeq" id="WP_344947065.1">
    <property type="nucleotide sequence ID" value="NZ_BAAAZR010000028.1"/>
</dbReference>